<feature type="compositionally biased region" description="Pro residues" evidence="2">
    <location>
        <begin position="168"/>
        <end position="179"/>
    </location>
</feature>
<feature type="compositionally biased region" description="Basic and acidic residues" evidence="2">
    <location>
        <begin position="70"/>
        <end position="93"/>
    </location>
</feature>
<organism evidence="3 4">
    <name type="scientific">Notechis scutatus</name>
    <name type="common">mainland tiger snake</name>
    <dbReference type="NCBI Taxonomy" id="8663"/>
    <lineage>
        <taxon>Eukaryota</taxon>
        <taxon>Metazoa</taxon>
        <taxon>Chordata</taxon>
        <taxon>Craniata</taxon>
        <taxon>Vertebrata</taxon>
        <taxon>Euteleostomi</taxon>
        <taxon>Lepidosauria</taxon>
        <taxon>Squamata</taxon>
        <taxon>Bifurcata</taxon>
        <taxon>Unidentata</taxon>
        <taxon>Episquamata</taxon>
        <taxon>Toxicofera</taxon>
        <taxon>Serpentes</taxon>
        <taxon>Colubroidea</taxon>
        <taxon>Elapidae</taxon>
        <taxon>Hydrophiinae</taxon>
        <taxon>Notechis</taxon>
    </lineage>
</organism>
<keyword evidence="3" id="KW-1185">Reference proteome</keyword>
<evidence type="ECO:0000256" key="2">
    <source>
        <dbReference type="SAM" id="MobiDB-lite"/>
    </source>
</evidence>
<dbReference type="PANTHER" id="PTHR13992:SF5">
    <property type="entry name" value="NUCLEAR RECEPTOR COREPRESSOR 1"/>
    <property type="match status" value="1"/>
</dbReference>
<dbReference type="KEGG" id="nss:113429515"/>
<feature type="non-terminal residue" evidence="4">
    <location>
        <position position="222"/>
    </location>
</feature>
<proteinExistence type="inferred from homology"/>
<accession>A0A6J1VXR3</accession>
<evidence type="ECO:0000256" key="1">
    <source>
        <dbReference type="ARBA" id="ARBA00010097"/>
    </source>
</evidence>
<evidence type="ECO:0000313" key="4">
    <source>
        <dbReference type="RefSeq" id="XP_026547806.1"/>
    </source>
</evidence>
<dbReference type="GO" id="GO:0000785">
    <property type="term" value="C:chromatin"/>
    <property type="evidence" value="ECO:0007669"/>
    <property type="project" value="TreeGrafter"/>
</dbReference>
<dbReference type="RefSeq" id="XP_026547806.1">
    <property type="nucleotide sequence ID" value="XM_026692021.1"/>
</dbReference>
<dbReference type="PANTHER" id="PTHR13992">
    <property type="entry name" value="NUCLEAR RECEPTOR CO-REPRESSOR RELATED NCOR"/>
    <property type="match status" value="1"/>
</dbReference>
<dbReference type="GO" id="GO:0003714">
    <property type="term" value="F:transcription corepressor activity"/>
    <property type="evidence" value="ECO:0007669"/>
    <property type="project" value="TreeGrafter"/>
</dbReference>
<evidence type="ECO:0000313" key="3">
    <source>
        <dbReference type="Proteomes" id="UP000504612"/>
    </source>
</evidence>
<name>A0A6J1VXR3_9SAUR</name>
<protein>
    <submittedName>
        <fullName evidence="4">Nuclear receptor corepressor 1-like</fullName>
    </submittedName>
</protein>
<feature type="region of interest" description="Disordered" evidence="2">
    <location>
        <begin position="43"/>
        <end position="181"/>
    </location>
</feature>
<dbReference type="GO" id="GO:0046966">
    <property type="term" value="F:nuclear thyroid hormone receptor binding"/>
    <property type="evidence" value="ECO:0007669"/>
    <property type="project" value="TreeGrafter"/>
</dbReference>
<dbReference type="GeneID" id="113429515"/>
<feature type="compositionally biased region" description="Polar residues" evidence="2">
    <location>
        <begin position="55"/>
        <end position="69"/>
    </location>
</feature>
<sequence>MEAWAYSQGGLEMPVEKAERCSNLDPQNVCVVVFSSRRDELCLSKDGQPGRGAACNSNGLSFQQQISRPSQEEKVEEKIEEEKAEKTEKKEEEKRDEEEKDEKEESKENIKEKEKIEVQPEESEEREPTAPRGRKTANSQGRRKGRVTRSMTNEAAAANAAAAAAAEEPPPPLPPPPEPCKLKGCVCVSRERSRDHLGQSWFVATCLLANPVSGCSDLGFPN</sequence>
<comment type="similarity">
    <text evidence="1">Belongs to the N-CoR nuclear receptor corepressors family.</text>
</comment>
<gene>
    <name evidence="4" type="primary">LOC113429515</name>
</gene>
<dbReference type="GO" id="GO:0000122">
    <property type="term" value="P:negative regulation of transcription by RNA polymerase II"/>
    <property type="evidence" value="ECO:0007669"/>
    <property type="project" value="TreeGrafter"/>
</dbReference>
<reference evidence="4" key="1">
    <citation type="submission" date="2025-08" db="UniProtKB">
        <authorList>
            <consortium name="RefSeq"/>
        </authorList>
    </citation>
    <scope>IDENTIFICATION</scope>
</reference>
<dbReference type="InterPro" id="IPR051571">
    <property type="entry name" value="N-CoR_corepressor"/>
</dbReference>
<feature type="compositionally biased region" description="Low complexity" evidence="2">
    <location>
        <begin position="154"/>
        <end position="167"/>
    </location>
</feature>
<dbReference type="Proteomes" id="UP000504612">
    <property type="component" value="Unplaced"/>
</dbReference>
<feature type="compositionally biased region" description="Basic and acidic residues" evidence="2">
    <location>
        <begin position="103"/>
        <end position="118"/>
    </location>
</feature>
<dbReference type="AlphaFoldDB" id="A0A6J1VXR3"/>